<dbReference type="AlphaFoldDB" id="A0A1I1UQH5"/>
<dbReference type="Gene3D" id="2.60.40.2810">
    <property type="match status" value="1"/>
</dbReference>
<keyword evidence="3" id="KW-1185">Reference proteome</keyword>
<reference evidence="2 3" key="1">
    <citation type="submission" date="2016-10" db="EMBL/GenBank/DDBJ databases">
        <authorList>
            <person name="de Groot N.N."/>
        </authorList>
    </citation>
    <scope>NUCLEOTIDE SEQUENCE [LARGE SCALE GENOMIC DNA]</scope>
    <source>
        <strain evidence="2 3">DSM 6059</strain>
    </source>
</reference>
<dbReference type="Pfam" id="PF17963">
    <property type="entry name" value="Big_9"/>
    <property type="match status" value="1"/>
</dbReference>
<keyword evidence="1" id="KW-0732">Signal</keyword>
<sequence length="587" mass="66163">MMYVSTKLIGCMLMTQLLACGSGSGSGGTKPEPIVNQAPVASDDAANLFKDQQIDIDVLANDTDADKDELSITAVTAIKGGTPSINNNKVLFIAEPGFTGAAQFSYTISDGSKTANASVNITISLSPADKMTELKAQVDSFIADTIANINEQAIDCVTYPEQPQCELVLVKFSDGQFDATKMDPMQTILILDEGFEFSATVRYRSRVKAAFTQLDSGFYQQAEQGSYDPQYNLPKIIKETLQQIDQFSDKDNKKVFIPAAWLAQLKPDIERLYPAQDNYTQYLDHGKMPFLYLLEHNPKAELVIAPIPDFYKQKTELFCQPEIIEMDQTESNLVRLRQYIATIADKFKADIINDQSIDYINYSAGHTLNTVKSRWTKYCKKDLPNEETLQALLGALRPFYEILMNSDNVFSLQSSQINMTMTNNALDIDKSYHNRLLIGDFTTLDSKLTLNGIVENEAPPELYANRDNSKQWIDLFINFGIIETRPFPFNDTPVMNTHPLGLNYLPISNMQPSWATPVALSWAINIKNTHFVDEPLDNNIIEQIKAKMTPELCSYSNWDIADYYGKCKMQDPLLHRQHEVYRLGYLE</sequence>
<dbReference type="Proteomes" id="UP000198862">
    <property type="component" value="Unassembled WGS sequence"/>
</dbReference>
<name>A0A1I1UQH5_9GAMM</name>
<evidence type="ECO:0008006" key="4">
    <source>
        <dbReference type="Google" id="ProtNLM"/>
    </source>
</evidence>
<dbReference type="STRING" id="1123010.SAMN02745724_05278"/>
<dbReference type="EMBL" id="FOLO01000092">
    <property type="protein sequence ID" value="SFD71908.1"/>
    <property type="molecule type" value="Genomic_DNA"/>
</dbReference>
<evidence type="ECO:0000313" key="2">
    <source>
        <dbReference type="EMBL" id="SFD71908.1"/>
    </source>
</evidence>
<evidence type="ECO:0000256" key="1">
    <source>
        <dbReference type="SAM" id="SignalP"/>
    </source>
</evidence>
<evidence type="ECO:0000313" key="3">
    <source>
        <dbReference type="Proteomes" id="UP000198862"/>
    </source>
</evidence>
<proteinExistence type="predicted"/>
<feature type="signal peptide" evidence="1">
    <location>
        <begin position="1"/>
        <end position="19"/>
    </location>
</feature>
<feature type="chain" id="PRO_5011458399" description="Cadherin-like domain-containing protein" evidence="1">
    <location>
        <begin position="20"/>
        <end position="587"/>
    </location>
</feature>
<accession>A0A1I1UQH5</accession>
<gene>
    <name evidence="2" type="ORF">SAMN02745724_05278</name>
</gene>
<protein>
    <recommendedName>
        <fullName evidence="4">Cadherin-like domain-containing protein</fullName>
    </recommendedName>
</protein>
<organism evidence="2 3">
    <name type="scientific">Pseudoalteromonas denitrificans DSM 6059</name>
    <dbReference type="NCBI Taxonomy" id="1123010"/>
    <lineage>
        <taxon>Bacteria</taxon>
        <taxon>Pseudomonadati</taxon>
        <taxon>Pseudomonadota</taxon>
        <taxon>Gammaproteobacteria</taxon>
        <taxon>Alteromonadales</taxon>
        <taxon>Pseudoalteromonadaceae</taxon>
        <taxon>Pseudoalteromonas</taxon>
    </lineage>
</organism>